<evidence type="ECO:0000313" key="1">
    <source>
        <dbReference type="EMBL" id="CAB3381054.1"/>
    </source>
</evidence>
<dbReference type="EMBL" id="CADEPI010000223">
    <property type="protein sequence ID" value="CAB3381054.1"/>
    <property type="molecule type" value="Genomic_DNA"/>
</dbReference>
<keyword evidence="2" id="KW-1185">Reference proteome</keyword>
<protein>
    <submittedName>
        <fullName evidence="1">Uncharacterized protein</fullName>
    </submittedName>
</protein>
<organism evidence="1 2">
    <name type="scientific">Cloeon dipterum</name>
    <dbReference type="NCBI Taxonomy" id="197152"/>
    <lineage>
        <taxon>Eukaryota</taxon>
        <taxon>Metazoa</taxon>
        <taxon>Ecdysozoa</taxon>
        <taxon>Arthropoda</taxon>
        <taxon>Hexapoda</taxon>
        <taxon>Insecta</taxon>
        <taxon>Pterygota</taxon>
        <taxon>Palaeoptera</taxon>
        <taxon>Ephemeroptera</taxon>
        <taxon>Pisciforma</taxon>
        <taxon>Baetidae</taxon>
        <taxon>Cloeon</taxon>
    </lineage>
</organism>
<accession>A0A8S1DK95</accession>
<dbReference type="AlphaFoldDB" id="A0A8S1DK95"/>
<name>A0A8S1DK95_9INSE</name>
<sequence length="236" mass="27129">MQRNNGGASSSKAGCSAPAKQTRNEKKCLFCRSKVARISKPLQKGYSKYYNHVCEDCAGTERFTMEDLQEMTEADLAALEKCKVLENYEVPADSDGSDVLVGYFEWQQCGICRVILRKGDDVRDHNNDMHDCPVQKCCLGCNQYSAAINALKATKKRCCIWCPKCKVIVNDDHREHFENTWHKDVFRCPADGCCDTFMRKDLNLICDHLLSTHTWRYLVTNRKRKSSPVNKRRRKK</sequence>
<gene>
    <name evidence="1" type="ORF">CLODIP_2_CD01436</name>
</gene>
<comment type="caution">
    <text evidence="1">The sequence shown here is derived from an EMBL/GenBank/DDBJ whole genome shotgun (WGS) entry which is preliminary data.</text>
</comment>
<evidence type="ECO:0000313" key="2">
    <source>
        <dbReference type="Proteomes" id="UP000494165"/>
    </source>
</evidence>
<reference evidence="1 2" key="1">
    <citation type="submission" date="2020-04" db="EMBL/GenBank/DDBJ databases">
        <authorList>
            <person name="Alioto T."/>
            <person name="Alioto T."/>
            <person name="Gomez Garrido J."/>
        </authorList>
    </citation>
    <scope>NUCLEOTIDE SEQUENCE [LARGE SCALE GENOMIC DNA]</scope>
</reference>
<proteinExistence type="predicted"/>
<dbReference type="Proteomes" id="UP000494165">
    <property type="component" value="Unassembled WGS sequence"/>
</dbReference>